<dbReference type="PROSITE" id="PS51257">
    <property type="entry name" value="PROKAR_LIPOPROTEIN"/>
    <property type="match status" value="1"/>
</dbReference>
<dbReference type="HAMAP" id="MF_01186">
    <property type="entry name" value="LPS_assembly_LptE"/>
    <property type="match status" value="1"/>
</dbReference>
<dbReference type="GO" id="GO:0043165">
    <property type="term" value="P:Gram-negative-bacterium-type cell outer membrane assembly"/>
    <property type="evidence" value="ECO:0007669"/>
    <property type="project" value="InterPro"/>
</dbReference>
<keyword evidence="2" id="KW-0472">Membrane</keyword>
<organism evidence="4">
    <name type="scientific">mine drainage metagenome</name>
    <dbReference type="NCBI Taxonomy" id="410659"/>
    <lineage>
        <taxon>unclassified sequences</taxon>
        <taxon>metagenomes</taxon>
        <taxon>ecological metagenomes</taxon>
    </lineage>
</organism>
<keyword evidence="4" id="KW-0449">Lipoprotein</keyword>
<sequence length="174" mass="18660">MTRRPFQFILALLVTLWLAGCGFHLRGSTNLAFSTLAVQGPGGPLLIDLKRQIASTTTTRIANDPKQAQAIFTLLSDSPTQTAVAYNANGTVAQYQLRETVSFQLATPAGQMLIAPTTISQTSSLSYSTSATLAKANEADLLYRGMRQDIVNRIMFQLSTVKRAPMPAAPASAP</sequence>
<dbReference type="PANTHER" id="PTHR38098:SF1">
    <property type="entry name" value="LPS-ASSEMBLY LIPOPROTEIN LPTE"/>
    <property type="match status" value="1"/>
</dbReference>
<evidence type="ECO:0000256" key="2">
    <source>
        <dbReference type="ARBA" id="ARBA00023136"/>
    </source>
</evidence>
<accession>E6PJJ1</accession>
<keyword evidence="1" id="KW-0732">Signal</keyword>
<dbReference type="EMBL" id="CABM01000001">
    <property type="protein sequence ID" value="CBH95092.1"/>
    <property type="molecule type" value="Genomic_DNA"/>
</dbReference>
<proteinExistence type="inferred from homology"/>
<dbReference type="GO" id="GO:0015920">
    <property type="term" value="P:lipopolysaccharide transport"/>
    <property type="evidence" value="ECO:0007669"/>
    <property type="project" value="TreeGrafter"/>
</dbReference>
<dbReference type="GO" id="GO:1990351">
    <property type="term" value="C:transporter complex"/>
    <property type="evidence" value="ECO:0007669"/>
    <property type="project" value="TreeGrafter"/>
</dbReference>
<name>E6PJJ1_9ZZZZ</name>
<keyword evidence="3" id="KW-0998">Cell outer membrane</keyword>
<comment type="caution">
    <text evidence="4">The sequence shown here is derived from an EMBL/GenBank/DDBJ whole genome shotgun (WGS) entry which is preliminary data.</text>
</comment>
<dbReference type="InterPro" id="IPR007485">
    <property type="entry name" value="LPS_assembly_LptE"/>
</dbReference>
<reference evidence="4" key="1">
    <citation type="submission" date="2009-10" db="EMBL/GenBank/DDBJ databases">
        <title>Diversity of trophic interactions inside an arsenic-rich microbial ecosystem.</title>
        <authorList>
            <person name="Bertin P.N."/>
            <person name="Heinrich-Salmeron A."/>
            <person name="Pelletier E."/>
            <person name="Goulhen-Chollet F."/>
            <person name="Arsene-Ploetze F."/>
            <person name="Gallien S."/>
            <person name="Calteau A."/>
            <person name="Vallenet D."/>
            <person name="Casiot C."/>
            <person name="Chane-Woon-Ming B."/>
            <person name="Giloteaux L."/>
            <person name="Barakat M."/>
            <person name="Bonnefoy V."/>
            <person name="Bruneel O."/>
            <person name="Chandler M."/>
            <person name="Cleiss J."/>
            <person name="Duran R."/>
            <person name="Elbaz-Poulichet F."/>
            <person name="Fonknechten N."/>
            <person name="Lauga B."/>
            <person name="Mornico D."/>
            <person name="Ortet P."/>
            <person name="Schaeffer C."/>
            <person name="Siguier P."/>
            <person name="Alexander Thil Smith A."/>
            <person name="Van Dorsselaer A."/>
            <person name="Weissenbach J."/>
            <person name="Medigue C."/>
            <person name="Le Paslier D."/>
        </authorList>
    </citation>
    <scope>NUCLEOTIDE SEQUENCE</scope>
</reference>
<protein>
    <submittedName>
        <fullName evidence="4">Putative Rare lipoprotein B</fullName>
    </submittedName>
</protein>
<dbReference type="Pfam" id="PF04390">
    <property type="entry name" value="LptE"/>
    <property type="match status" value="1"/>
</dbReference>
<evidence type="ECO:0000256" key="1">
    <source>
        <dbReference type="ARBA" id="ARBA00022729"/>
    </source>
</evidence>
<gene>
    <name evidence="4" type="ORF">CARN2_0479</name>
</gene>
<dbReference type="GO" id="GO:0019867">
    <property type="term" value="C:outer membrane"/>
    <property type="evidence" value="ECO:0007669"/>
    <property type="project" value="InterPro"/>
</dbReference>
<dbReference type="GO" id="GO:0001530">
    <property type="term" value="F:lipopolysaccharide binding"/>
    <property type="evidence" value="ECO:0007669"/>
    <property type="project" value="TreeGrafter"/>
</dbReference>
<evidence type="ECO:0000256" key="3">
    <source>
        <dbReference type="ARBA" id="ARBA00023237"/>
    </source>
</evidence>
<dbReference type="AlphaFoldDB" id="E6PJJ1"/>
<dbReference type="PANTHER" id="PTHR38098">
    <property type="entry name" value="LPS-ASSEMBLY LIPOPROTEIN LPTE"/>
    <property type="match status" value="1"/>
</dbReference>
<dbReference type="Gene3D" id="3.30.160.150">
    <property type="entry name" value="Lipoprotein like domain"/>
    <property type="match status" value="1"/>
</dbReference>
<evidence type="ECO:0000313" key="4">
    <source>
        <dbReference type="EMBL" id="CBH95092.1"/>
    </source>
</evidence>